<evidence type="ECO:0000313" key="2">
    <source>
        <dbReference type="Proteomes" id="UP000485058"/>
    </source>
</evidence>
<sequence length="153" mass="15169">MGIVGGLGGCDGPCCCAATATACEAEVALLGKAEQAALGRLGAAPAAAWLAATGEHRPGELACPALPVRLHEGQDAARAKRVWAVRACGTGQRGKGGVATLPATPMILVRVDSSSWARGGGGVRAEAVGLHQAKLSQGEGWGGPWPKQGQGGL</sequence>
<accession>A0A699YQE7</accession>
<comment type="caution">
    <text evidence="1">The sequence shown here is derived from an EMBL/GenBank/DDBJ whole genome shotgun (WGS) entry which is preliminary data.</text>
</comment>
<evidence type="ECO:0000313" key="1">
    <source>
        <dbReference type="EMBL" id="GFH11811.1"/>
    </source>
</evidence>
<reference evidence="1 2" key="1">
    <citation type="submission" date="2020-02" db="EMBL/GenBank/DDBJ databases">
        <title>Draft genome sequence of Haematococcus lacustris strain NIES-144.</title>
        <authorList>
            <person name="Morimoto D."/>
            <person name="Nakagawa S."/>
            <person name="Yoshida T."/>
            <person name="Sawayama S."/>
        </authorList>
    </citation>
    <scope>NUCLEOTIDE SEQUENCE [LARGE SCALE GENOMIC DNA]</scope>
    <source>
        <strain evidence="1 2">NIES-144</strain>
    </source>
</reference>
<keyword evidence="2" id="KW-1185">Reference proteome</keyword>
<dbReference type="AlphaFoldDB" id="A0A699YQE7"/>
<name>A0A699YQE7_HAELA</name>
<dbReference type="Proteomes" id="UP000485058">
    <property type="component" value="Unassembled WGS sequence"/>
</dbReference>
<organism evidence="1 2">
    <name type="scientific">Haematococcus lacustris</name>
    <name type="common">Green alga</name>
    <name type="synonym">Haematococcus pluvialis</name>
    <dbReference type="NCBI Taxonomy" id="44745"/>
    <lineage>
        <taxon>Eukaryota</taxon>
        <taxon>Viridiplantae</taxon>
        <taxon>Chlorophyta</taxon>
        <taxon>core chlorophytes</taxon>
        <taxon>Chlorophyceae</taxon>
        <taxon>CS clade</taxon>
        <taxon>Chlamydomonadales</taxon>
        <taxon>Haematococcaceae</taxon>
        <taxon>Haematococcus</taxon>
    </lineage>
</organism>
<protein>
    <submittedName>
        <fullName evidence="1">Uncharacterized protein</fullName>
    </submittedName>
</protein>
<dbReference type="EMBL" id="BLLF01000438">
    <property type="protein sequence ID" value="GFH11811.1"/>
    <property type="molecule type" value="Genomic_DNA"/>
</dbReference>
<proteinExistence type="predicted"/>
<gene>
    <name evidence="1" type="ORF">HaLaN_07372</name>
</gene>